<dbReference type="GO" id="GO:0046872">
    <property type="term" value="F:metal ion binding"/>
    <property type="evidence" value="ECO:0007669"/>
    <property type="project" value="UniProtKB-KW"/>
</dbReference>
<evidence type="ECO:0000256" key="3">
    <source>
        <dbReference type="ARBA" id="ARBA00023004"/>
    </source>
</evidence>
<dbReference type="GO" id="GO:0020037">
    <property type="term" value="F:heme binding"/>
    <property type="evidence" value="ECO:0007669"/>
    <property type="project" value="InterPro"/>
</dbReference>
<evidence type="ECO:0000256" key="2">
    <source>
        <dbReference type="ARBA" id="ARBA00022723"/>
    </source>
</evidence>
<dbReference type="Pfam" id="PF13442">
    <property type="entry name" value="Cytochrome_CBB3"/>
    <property type="match status" value="1"/>
</dbReference>
<dbReference type="Proteomes" id="UP000034410">
    <property type="component" value="Chromosome"/>
</dbReference>
<dbReference type="Gene3D" id="1.10.760.10">
    <property type="entry name" value="Cytochrome c-like domain"/>
    <property type="match status" value="1"/>
</dbReference>
<dbReference type="RefSeq" id="WP_046859394.1">
    <property type="nucleotide sequence ID" value="NZ_CP011412.1"/>
</dbReference>
<evidence type="ECO:0000256" key="4">
    <source>
        <dbReference type="SAM" id="SignalP"/>
    </source>
</evidence>
<dbReference type="SUPFAM" id="SSF46626">
    <property type="entry name" value="Cytochrome c"/>
    <property type="match status" value="1"/>
</dbReference>
<dbReference type="OrthoDB" id="8689082at2"/>
<keyword evidence="7" id="KW-1185">Reference proteome</keyword>
<proteinExistence type="predicted"/>
<gene>
    <name evidence="6" type="ORF">AAY24_08960</name>
</gene>
<keyword evidence="1" id="KW-0349">Heme</keyword>
<feature type="signal peptide" evidence="4">
    <location>
        <begin position="1"/>
        <end position="21"/>
    </location>
</feature>
<dbReference type="EMBL" id="CP011412">
    <property type="protein sequence ID" value="AKH20459.1"/>
    <property type="molecule type" value="Genomic_DNA"/>
</dbReference>
<keyword evidence="2" id="KW-0479">Metal-binding</keyword>
<keyword evidence="3" id="KW-0408">Iron</keyword>
<dbReference type="InterPro" id="IPR009056">
    <property type="entry name" value="Cyt_c-like_dom"/>
</dbReference>
<accession>A0A0F7JYS4</accession>
<keyword evidence="4" id="KW-0732">Signal</keyword>
<dbReference type="GO" id="GO:0009055">
    <property type="term" value="F:electron transfer activity"/>
    <property type="evidence" value="ECO:0007669"/>
    <property type="project" value="InterPro"/>
</dbReference>
<name>A0A0F7JYS4_9GAMM</name>
<sequence length="106" mass="11620">MPGIIILITLLLLTGTVPATADEISPERKAELRYLLKQDCGACHGMRLKGGLGPSLGADRLAPYDIQFITQTILQGRPGTPMPPWKPFMSEQEALWLARQLKQGAH</sequence>
<evidence type="ECO:0000313" key="7">
    <source>
        <dbReference type="Proteomes" id="UP000034410"/>
    </source>
</evidence>
<evidence type="ECO:0000313" key="6">
    <source>
        <dbReference type="EMBL" id="AKH20459.1"/>
    </source>
</evidence>
<organism evidence="6 7">
    <name type="scientific">Sedimenticola thiotaurini</name>
    <dbReference type="NCBI Taxonomy" id="1543721"/>
    <lineage>
        <taxon>Bacteria</taxon>
        <taxon>Pseudomonadati</taxon>
        <taxon>Pseudomonadota</taxon>
        <taxon>Gammaproteobacteria</taxon>
        <taxon>Chromatiales</taxon>
        <taxon>Sedimenticolaceae</taxon>
        <taxon>Sedimenticola</taxon>
    </lineage>
</organism>
<reference evidence="6 7" key="1">
    <citation type="journal article" date="2015" name="Genome Announc.">
        <title>Complete Genome Sequence of Sedimenticola thiotaurini Strain SIP-G1, a Polyphosphate- and Polyhydroxyalkanoate-Accumulating Sulfur-Oxidizing Gammaproteobacterium Isolated from Salt Marsh Sediments.</title>
        <authorList>
            <person name="Flood B.E."/>
            <person name="Jones D.S."/>
            <person name="Bailey J.V."/>
        </authorList>
    </citation>
    <scope>NUCLEOTIDE SEQUENCE [LARGE SCALE GENOMIC DNA]</scope>
    <source>
        <strain evidence="6 7">SIP-G1</strain>
    </source>
</reference>
<evidence type="ECO:0000259" key="5">
    <source>
        <dbReference type="Pfam" id="PF13442"/>
    </source>
</evidence>
<dbReference type="KEGG" id="seds:AAY24_08960"/>
<dbReference type="InterPro" id="IPR036909">
    <property type="entry name" value="Cyt_c-like_dom_sf"/>
</dbReference>
<dbReference type="PATRIC" id="fig|1543721.4.peg.1853"/>
<feature type="chain" id="PRO_5002517859" description="Cytochrome c domain-containing protein" evidence="4">
    <location>
        <begin position="22"/>
        <end position="106"/>
    </location>
</feature>
<feature type="domain" description="Cytochrome c" evidence="5">
    <location>
        <begin position="30"/>
        <end position="98"/>
    </location>
</feature>
<evidence type="ECO:0000256" key="1">
    <source>
        <dbReference type="ARBA" id="ARBA00022617"/>
    </source>
</evidence>
<protein>
    <recommendedName>
        <fullName evidence="5">Cytochrome c domain-containing protein</fullName>
    </recommendedName>
</protein>
<dbReference type="AlphaFoldDB" id="A0A0F7JYS4"/>